<keyword evidence="3" id="KW-0804">Transcription</keyword>
<dbReference type="SUPFAM" id="SSF100950">
    <property type="entry name" value="NagB/RpiA/CoA transferase-like"/>
    <property type="match status" value="1"/>
</dbReference>
<dbReference type="Gene3D" id="3.40.50.1360">
    <property type="match status" value="1"/>
</dbReference>
<dbReference type="PANTHER" id="PTHR30363:SF44">
    <property type="entry name" value="AGA OPERON TRANSCRIPTIONAL REPRESSOR-RELATED"/>
    <property type="match status" value="1"/>
</dbReference>
<feature type="domain" description="HTH deoR-type" evidence="4">
    <location>
        <begin position="7"/>
        <end position="62"/>
    </location>
</feature>
<evidence type="ECO:0000256" key="2">
    <source>
        <dbReference type="ARBA" id="ARBA00023125"/>
    </source>
</evidence>
<evidence type="ECO:0000313" key="6">
    <source>
        <dbReference type="Proteomes" id="UP000615455"/>
    </source>
</evidence>
<dbReference type="SUPFAM" id="SSF46785">
    <property type="entry name" value="Winged helix' DNA-binding domain"/>
    <property type="match status" value="1"/>
</dbReference>
<dbReference type="PRINTS" id="PR00037">
    <property type="entry name" value="HTHLACR"/>
</dbReference>
<evidence type="ECO:0000313" key="5">
    <source>
        <dbReference type="EMBL" id="GFZ91653.1"/>
    </source>
</evidence>
<dbReference type="Gene3D" id="1.10.10.10">
    <property type="entry name" value="Winged helix-like DNA-binding domain superfamily/Winged helix DNA-binding domain"/>
    <property type="match status" value="1"/>
</dbReference>
<dbReference type="InterPro" id="IPR014036">
    <property type="entry name" value="DeoR-like_C"/>
</dbReference>
<dbReference type="InterPro" id="IPR037171">
    <property type="entry name" value="NagB/RpiA_transferase-like"/>
</dbReference>
<dbReference type="Proteomes" id="UP000615455">
    <property type="component" value="Unassembled WGS sequence"/>
</dbReference>
<dbReference type="SMART" id="SM01134">
    <property type="entry name" value="DeoRC"/>
    <property type="match status" value="1"/>
</dbReference>
<keyword evidence="1" id="KW-0805">Transcription regulation</keyword>
<organism evidence="5 6">
    <name type="scientific">Paenibacillus marchantiophytorum</name>
    <dbReference type="NCBI Taxonomy" id="1619310"/>
    <lineage>
        <taxon>Bacteria</taxon>
        <taxon>Bacillati</taxon>
        <taxon>Bacillota</taxon>
        <taxon>Bacilli</taxon>
        <taxon>Bacillales</taxon>
        <taxon>Paenibacillaceae</taxon>
        <taxon>Paenibacillus</taxon>
    </lineage>
</organism>
<dbReference type="RefSeq" id="WP_189014782.1">
    <property type="nucleotide sequence ID" value="NZ_BMHE01000024.1"/>
</dbReference>
<dbReference type="EMBL" id="BMHE01000024">
    <property type="protein sequence ID" value="GFZ91653.1"/>
    <property type="molecule type" value="Genomic_DNA"/>
</dbReference>
<dbReference type="InterPro" id="IPR001034">
    <property type="entry name" value="DeoR_HTH"/>
</dbReference>
<keyword evidence="6" id="KW-1185">Reference proteome</keyword>
<sequence>MTNNQTINQRQQQILDRMALDGEVKITELKDMFDVTEMTLRRDLEKLEFMGLLRRTFGGAILVGKDIELQVRTGFMMDEKMRIGLQAAQLVKSGDSIFLDGGSTTLQVAKYLKPDMNITVVTNALNIAAELQGKQISTIVVGGMLLDKTSTLVGPIAAGSIAQMAFDRVFIGTTGVSVKHGFSNSNMHETEIKRLVIKQASEVNIVMDHTKYGMRDLFSFASLNAVDRIISDRSPEEDLTDRLKDASVEIVVVSP</sequence>
<proteinExistence type="predicted"/>
<dbReference type="PROSITE" id="PS51000">
    <property type="entry name" value="HTH_DEOR_2"/>
    <property type="match status" value="1"/>
</dbReference>
<dbReference type="InterPro" id="IPR036388">
    <property type="entry name" value="WH-like_DNA-bd_sf"/>
</dbReference>
<name>A0ABQ1EY31_9BACL</name>
<evidence type="ECO:0000256" key="1">
    <source>
        <dbReference type="ARBA" id="ARBA00023015"/>
    </source>
</evidence>
<dbReference type="InterPro" id="IPR050313">
    <property type="entry name" value="Carb_Metab_HTH_regulators"/>
</dbReference>
<protein>
    <submittedName>
        <fullName evidence="5">DeoR family transcriptional regulator</fullName>
    </submittedName>
</protein>
<dbReference type="Pfam" id="PF00455">
    <property type="entry name" value="DeoRC"/>
    <property type="match status" value="1"/>
</dbReference>
<dbReference type="InterPro" id="IPR036390">
    <property type="entry name" value="WH_DNA-bd_sf"/>
</dbReference>
<dbReference type="Pfam" id="PF08220">
    <property type="entry name" value="HTH_DeoR"/>
    <property type="match status" value="1"/>
</dbReference>
<evidence type="ECO:0000256" key="3">
    <source>
        <dbReference type="ARBA" id="ARBA00023163"/>
    </source>
</evidence>
<gene>
    <name evidence="5" type="ORF">GCM10008018_42470</name>
</gene>
<reference evidence="6" key="1">
    <citation type="journal article" date="2019" name="Int. J. Syst. Evol. Microbiol.">
        <title>The Global Catalogue of Microorganisms (GCM) 10K type strain sequencing project: providing services to taxonomists for standard genome sequencing and annotation.</title>
        <authorList>
            <consortium name="The Broad Institute Genomics Platform"/>
            <consortium name="The Broad Institute Genome Sequencing Center for Infectious Disease"/>
            <person name="Wu L."/>
            <person name="Ma J."/>
        </authorList>
    </citation>
    <scope>NUCLEOTIDE SEQUENCE [LARGE SCALE GENOMIC DNA]</scope>
    <source>
        <strain evidence="6">CGMCC 1.15043</strain>
    </source>
</reference>
<dbReference type="InterPro" id="IPR018356">
    <property type="entry name" value="Tscrpt_reg_HTH_DeoR_CS"/>
</dbReference>
<accession>A0ABQ1EY31</accession>
<dbReference type="PROSITE" id="PS00894">
    <property type="entry name" value="HTH_DEOR_1"/>
    <property type="match status" value="1"/>
</dbReference>
<evidence type="ECO:0000259" key="4">
    <source>
        <dbReference type="PROSITE" id="PS51000"/>
    </source>
</evidence>
<comment type="caution">
    <text evidence="5">The sequence shown here is derived from an EMBL/GenBank/DDBJ whole genome shotgun (WGS) entry which is preliminary data.</text>
</comment>
<keyword evidence="2" id="KW-0238">DNA-binding</keyword>
<dbReference type="PANTHER" id="PTHR30363">
    <property type="entry name" value="HTH-TYPE TRANSCRIPTIONAL REGULATOR SRLR-RELATED"/>
    <property type="match status" value="1"/>
</dbReference>
<dbReference type="SMART" id="SM00420">
    <property type="entry name" value="HTH_DEOR"/>
    <property type="match status" value="1"/>
</dbReference>